<accession>A0A7R9HET8</accession>
<protein>
    <submittedName>
        <fullName evidence="2">Uncharacterized protein</fullName>
    </submittedName>
</protein>
<proteinExistence type="predicted"/>
<organism evidence="2">
    <name type="scientific">Timema cristinae</name>
    <name type="common">Walking stick</name>
    <dbReference type="NCBI Taxonomy" id="61476"/>
    <lineage>
        <taxon>Eukaryota</taxon>
        <taxon>Metazoa</taxon>
        <taxon>Ecdysozoa</taxon>
        <taxon>Arthropoda</taxon>
        <taxon>Hexapoda</taxon>
        <taxon>Insecta</taxon>
        <taxon>Pterygota</taxon>
        <taxon>Neoptera</taxon>
        <taxon>Polyneoptera</taxon>
        <taxon>Phasmatodea</taxon>
        <taxon>Timematodea</taxon>
        <taxon>Timematoidea</taxon>
        <taxon>Timematidae</taxon>
        <taxon>Timema</taxon>
    </lineage>
</organism>
<reference evidence="2" key="1">
    <citation type="submission" date="2020-11" db="EMBL/GenBank/DDBJ databases">
        <authorList>
            <person name="Tran Van P."/>
        </authorList>
    </citation>
    <scope>NUCLEOTIDE SEQUENCE</scope>
</reference>
<dbReference type="AlphaFoldDB" id="A0A7R9HET8"/>
<evidence type="ECO:0000256" key="1">
    <source>
        <dbReference type="SAM" id="MobiDB-lite"/>
    </source>
</evidence>
<gene>
    <name evidence="2" type="ORF">TCEB3V08_LOCUS13781</name>
</gene>
<feature type="compositionally biased region" description="Polar residues" evidence="1">
    <location>
        <begin position="1"/>
        <end position="15"/>
    </location>
</feature>
<name>A0A7R9HET8_TIMCR</name>
<evidence type="ECO:0000313" key="2">
    <source>
        <dbReference type="EMBL" id="CAD7419441.1"/>
    </source>
</evidence>
<sequence length="59" mass="6335">MSAGRASQGSNNYKSEGSAGPQGAEPDDPTDVPVNVLPSLRTLKPVMIHHIFKLYVENL</sequence>
<feature type="region of interest" description="Disordered" evidence="1">
    <location>
        <begin position="1"/>
        <end position="35"/>
    </location>
</feature>
<dbReference type="EMBL" id="OC352136">
    <property type="protein sequence ID" value="CAD7419441.1"/>
    <property type="molecule type" value="Genomic_DNA"/>
</dbReference>